<feature type="transmembrane region" description="Helical" evidence="1">
    <location>
        <begin position="56"/>
        <end position="79"/>
    </location>
</feature>
<keyword evidence="3" id="KW-1185">Reference proteome</keyword>
<keyword evidence="1" id="KW-0812">Transmembrane</keyword>
<dbReference type="EMBL" id="JAIBOA010000004">
    <property type="protein sequence ID" value="MBW8482500.1"/>
    <property type="molecule type" value="Genomic_DNA"/>
</dbReference>
<feature type="transmembrane region" description="Helical" evidence="1">
    <location>
        <begin position="21"/>
        <end position="44"/>
    </location>
</feature>
<keyword evidence="1" id="KW-0472">Membrane</keyword>
<name>A0ABS7FQJ4_9ACTN</name>
<sequence>MSPWRTVPGVPRWARWAAHGAALVNVPSGLWRIGLACGLAFGLADSELRALHAPGWGSLYLVGLSALAEVFGFLALGLVQPWGETWPRWVPLVRGRRVPVLAATVPAALGSLITTVYGVLFVYTNFHSQIDAAPWAKVLIQVLYAPVVLWGPLLAAVTVHYHRRRSAKAAGRAI</sequence>
<gene>
    <name evidence="2" type="ORF">K1Y72_09005</name>
</gene>
<feature type="transmembrane region" description="Helical" evidence="1">
    <location>
        <begin position="143"/>
        <end position="162"/>
    </location>
</feature>
<protein>
    <recommendedName>
        <fullName evidence="4">DUF3995 domain-containing protein</fullName>
    </recommendedName>
</protein>
<dbReference type="Proteomes" id="UP000774570">
    <property type="component" value="Unassembled WGS sequence"/>
</dbReference>
<proteinExistence type="predicted"/>
<evidence type="ECO:0000313" key="2">
    <source>
        <dbReference type="EMBL" id="MBW8482500.1"/>
    </source>
</evidence>
<evidence type="ECO:0000313" key="3">
    <source>
        <dbReference type="Proteomes" id="UP000774570"/>
    </source>
</evidence>
<keyword evidence="1" id="KW-1133">Transmembrane helix</keyword>
<reference evidence="2 3" key="1">
    <citation type="submission" date="2021-07" db="EMBL/GenBank/DDBJ databases">
        <title>Actinomadura sp. PM05-2 isolated from lichen.</title>
        <authorList>
            <person name="Somphong A."/>
            <person name="Phongsopitanun W."/>
            <person name="Tanasupawat S."/>
            <person name="Peongsungnone V."/>
        </authorList>
    </citation>
    <scope>NUCLEOTIDE SEQUENCE [LARGE SCALE GENOMIC DNA]</scope>
    <source>
        <strain evidence="2 3">PM05-2</strain>
    </source>
</reference>
<organism evidence="2 3">
    <name type="scientific">Actinomadura parmotrematis</name>
    <dbReference type="NCBI Taxonomy" id="2864039"/>
    <lineage>
        <taxon>Bacteria</taxon>
        <taxon>Bacillati</taxon>
        <taxon>Actinomycetota</taxon>
        <taxon>Actinomycetes</taxon>
        <taxon>Streptosporangiales</taxon>
        <taxon>Thermomonosporaceae</taxon>
        <taxon>Actinomadura</taxon>
    </lineage>
</organism>
<evidence type="ECO:0008006" key="4">
    <source>
        <dbReference type="Google" id="ProtNLM"/>
    </source>
</evidence>
<accession>A0ABS7FQJ4</accession>
<comment type="caution">
    <text evidence="2">The sequence shown here is derived from an EMBL/GenBank/DDBJ whole genome shotgun (WGS) entry which is preliminary data.</text>
</comment>
<feature type="transmembrane region" description="Helical" evidence="1">
    <location>
        <begin position="100"/>
        <end position="123"/>
    </location>
</feature>
<evidence type="ECO:0000256" key="1">
    <source>
        <dbReference type="SAM" id="Phobius"/>
    </source>
</evidence>